<dbReference type="Pfam" id="PF01551">
    <property type="entry name" value="Peptidase_M23"/>
    <property type="match status" value="1"/>
</dbReference>
<name>A0A840IA06_9ACTN</name>
<accession>A0A840IA06</accession>
<comment type="caution">
    <text evidence="4">The sequence shown here is derived from an EMBL/GenBank/DDBJ whole genome shotgun (WGS) entry which is preliminary data.</text>
</comment>
<feature type="chain" id="PRO_5032752916" evidence="2">
    <location>
        <begin position="19"/>
        <end position="262"/>
    </location>
</feature>
<dbReference type="RefSeq" id="WP_183339613.1">
    <property type="nucleotide sequence ID" value="NZ_JACHNU010000001.1"/>
</dbReference>
<dbReference type="InterPro" id="IPR016047">
    <property type="entry name" value="M23ase_b-sheet_dom"/>
</dbReference>
<dbReference type="AlphaFoldDB" id="A0A840IA06"/>
<dbReference type="EMBL" id="JACHNU010000001">
    <property type="protein sequence ID" value="MBB4661442.1"/>
    <property type="molecule type" value="Genomic_DNA"/>
</dbReference>
<dbReference type="PANTHER" id="PTHR21666:SF270">
    <property type="entry name" value="MUREIN HYDROLASE ACTIVATOR ENVC"/>
    <property type="match status" value="1"/>
</dbReference>
<protein>
    <submittedName>
        <fullName evidence="4">Murein DD-endopeptidase MepM/ murein hydrolase activator NlpD</fullName>
    </submittedName>
</protein>
<keyword evidence="2" id="KW-0732">Signal</keyword>
<dbReference type="SUPFAM" id="SSF51261">
    <property type="entry name" value="Duplicated hybrid motif"/>
    <property type="match status" value="1"/>
</dbReference>
<evidence type="ECO:0000259" key="3">
    <source>
        <dbReference type="Pfam" id="PF01551"/>
    </source>
</evidence>
<evidence type="ECO:0000256" key="2">
    <source>
        <dbReference type="SAM" id="SignalP"/>
    </source>
</evidence>
<keyword evidence="4" id="KW-0378">Hydrolase</keyword>
<evidence type="ECO:0000313" key="4">
    <source>
        <dbReference type="EMBL" id="MBB4661442.1"/>
    </source>
</evidence>
<dbReference type="InterPro" id="IPR011055">
    <property type="entry name" value="Dup_hybrid_motif"/>
</dbReference>
<dbReference type="CDD" id="cd12797">
    <property type="entry name" value="M23_peptidase"/>
    <property type="match status" value="1"/>
</dbReference>
<proteinExistence type="predicted"/>
<gene>
    <name evidence="4" type="ORF">BDZ31_001015</name>
</gene>
<evidence type="ECO:0000313" key="5">
    <source>
        <dbReference type="Proteomes" id="UP000585272"/>
    </source>
</evidence>
<feature type="signal peptide" evidence="2">
    <location>
        <begin position="1"/>
        <end position="18"/>
    </location>
</feature>
<feature type="compositionally biased region" description="Low complexity" evidence="1">
    <location>
        <begin position="58"/>
        <end position="79"/>
    </location>
</feature>
<sequence>MALGAALALLVVASPASAGNGGAAPTAAPGAGSGGAATTVATAAGNGGRSGGAPADRPAPSGGRASSRRTGGAAVGVAPRRAKPPRRAAPKRRAAARRPARKTPPRRVAAPSTPDPGTVAGRFPVVGSYTFGGEGSRFGAGRPGHVHQGQDVAAASGTPIVAPVDGTVTWKANQPKGAGIYIVVRGAADGRDYVFMHLKRGSVVVAPGQAVAAGDALAQVGSTGASSGPHLHFEIWVGGWQASGGAPIDPLPQLQRWAAGTA</sequence>
<dbReference type="Gene3D" id="2.70.70.10">
    <property type="entry name" value="Glucose Permease (Domain IIA)"/>
    <property type="match status" value="1"/>
</dbReference>
<dbReference type="InterPro" id="IPR050570">
    <property type="entry name" value="Cell_wall_metabolism_enzyme"/>
</dbReference>
<dbReference type="PANTHER" id="PTHR21666">
    <property type="entry name" value="PEPTIDASE-RELATED"/>
    <property type="match status" value="1"/>
</dbReference>
<evidence type="ECO:0000256" key="1">
    <source>
        <dbReference type="SAM" id="MobiDB-lite"/>
    </source>
</evidence>
<feature type="domain" description="M23ase beta-sheet core" evidence="3">
    <location>
        <begin position="146"/>
        <end position="240"/>
    </location>
</feature>
<dbReference type="Proteomes" id="UP000585272">
    <property type="component" value="Unassembled WGS sequence"/>
</dbReference>
<reference evidence="4 5" key="1">
    <citation type="submission" date="2020-08" db="EMBL/GenBank/DDBJ databases">
        <title>Genomic Encyclopedia of Archaeal and Bacterial Type Strains, Phase II (KMG-II): from individual species to whole genera.</title>
        <authorList>
            <person name="Goeker M."/>
        </authorList>
    </citation>
    <scope>NUCLEOTIDE SEQUENCE [LARGE SCALE GENOMIC DNA]</scope>
    <source>
        <strain evidence="4 5">DSM 23288</strain>
    </source>
</reference>
<feature type="region of interest" description="Disordered" evidence="1">
    <location>
        <begin position="16"/>
        <end position="121"/>
    </location>
</feature>
<feature type="compositionally biased region" description="Basic residues" evidence="1">
    <location>
        <begin position="80"/>
        <end position="105"/>
    </location>
</feature>
<keyword evidence="5" id="KW-1185">Reference proteome</keyword>
<feature type="compositionally biased region" description="Low complexity" evidence="1">
    <location>
        <begin position="16"/>
        <end position="44"/>
    </location>
</feature>
<organism evidence="4 5">
    <name type="scientific">Conexibacter arvalis</name>
    <dbReference type="NCBI Taxonomy" id="912552"/>
    <lineage>
        <taxon>Bacteria</taxon>
        <taxon>Bacillati</taxon>
        <taxon>Actinomycetota</taxon>
        <taxon>Thermoleophilia</taxon>
        <taxon>Solirubrobacterales</taxon>
        <taxon>Conexibacteraceae</taxon>
        <taxon>Conexibacter</taxon>
    </lineage>
</organism>
<dbReference type="GO" id="GO:0004222">
    <property type="term" value="F:metalloendopeptidase activity"/>
    <property type="evidence" value="ECO:0007669"/>
    <property type="project" value="TreeGrafter"/>
</dbReference>